<dbReference type="Gene3D" id="1.50.10.10">
    <property type="match status" value="1"/>
</dbReference>
<sequence length="384" mass="42331">MTEAPQDLARWLADTLIPAWAALAVPPDGAGYLEYLTADGRPDPRPRHSSLVTARLVYVFSHAHLLNPAGPGLAAAEHGYRFLTERCADATGRFRHVVTADGAALDDRADLYDLAFVLFACAWYARATGFREPLDRAEQVMCFIEQELAAPHGGFAEDDHGTLPRRQNPHMHLLEACHALAETSADERWLDRANRLVTLLGDRLIDPATGTLGEFFMADWQPAPGPAGVLREPGHHFEWVWLLHHHARLAGDRHVVALAERLHSFALAHGVAHSPEGWPLVVDGVDAEGTIVAPTRLLWPQTEAIKAEAARLEFLADAGARQRLDDHLAALFHYWLDPVTGLWVNQLDPSNRSIAAEVPVRVLYHVMLALAEAARVRALPNLVL</sequence>
<dbReference type="RefSeq" id="WP_189044041.1">
    <property type="nucleotide sequence ID" value="NZ_BMJQ01000003.1"/>
</dbReference>
<dbReference type="Proteomes" id="UP000646365">
    <property type="component" value="Unassembled WGS sequence"/>
</dbReference>
<comment type="caution">
    <text evidence="3">The sequence shown here is derived from an EMBL/GenBank/DDBJ whole genome shotgun (WGS) entry which is preliminary data.</text>
</comment>
<dbReference type="GO" id="GO:0005975">
    <property type="term" value="P:carbohydrate metabolic process"/>
    <property type="evidence" value="ECO:0007669"/>
    <property type="project" value="InterPro"/>
</dbReference>
<accession>A0A8J2YRT8</accession>
<dbReference type="GO" id="GO:0016853">
    <property type="term" value="F:isomerase activity"/>
    <property type="evidence" value="ECO:0007669"/>
    <property type="project" value="UniProtKB-KW"/>
</dbReference>
<evidence type="ECO:0008006" key="5">
    <source>
        <dbReference type="Google" id="ProtNLM"/>
    </source>
</evidence>
<name>A0A8J2YRT8_9PROT</name>
<evidence type="ECO:0000313" key="3">
    <source>
        <dbReference type="EMBL" id="GGF09962.1"/>
    </source>
</evidence>
<keyword evidence="2" id="KW-0413">Isomerase</keyword>
<keyword evidence="4" id="KW-1185">Reference proteome</keyword>
<dbReference type="AlphaFoldDB" id="A0A8J2YRT8"/>
<comment type="similarity">
    <text evidence="1">Belongs to the N-acylglucosamine 2-epimerase family.</text>
</comment>
<gene>
    <name evidence="3" type="ORF">GCM10011611_14370</name>
</gene>
<organism evidence="3 4">
    <name type="scientific">Aliidongia dinghuensis</name>
    <dbReference type="NCBI Taxonomy" id="1867774"/>
    <lineage>
        <taxon>Bacteria</taxon>
        <taxon>Pseudomonadati</taxon>
        <taxon>Pseudomonadota</taxon>
        <taxon>Alphaproteobacteria</taxon>
        <taxon>Rhodospirillales</taxon>
        <taxon>Dongiaceae</taxon>
        <taxon>Aliidongia</taxon>
    </lineage>
</organism>
<dbReference type="InterPro" id="IPR010819">
    <property type="entry name" value="AGE/CE"/>
</dbReference>
<dbReference type="Pfam" id="PF07221">
    <property type="entry name" value="GlcNAc_2-epim"/>
    <property type="match status" value="1"/>
</dbReference>
<dbReference type="InterPro" id="IPR008928">
    <property type="entry name" value="6-hairpin_glycosidase_sf"/>
</dbReference>
<evidence type="ECO:0000313" key="4">
    <source>
        <dbReference type="Proteomes" id="UP000646365"/>
    </source>
</evidence>
<dbReference type="EMBL" id="BMJQ01000003">
    <property type="protein sequence ID" value="GGF09962.1"/>
    <property type="molecule type" value="Genomic_DNA"/>
</dbReference>
<reference evidence="3" key="2">
    <citation type="submission" date="2020-09" db="EMBL/GenBank/DDBJ databases">
        <authorList>
            <person name="Sun Q."/>
            <person name="Zhou Y."/>
        </authorList>
    </citation>
    <scope>NUCLEOTIDE SEQUENCE</scope>
    <source>
        <strain evidence="3">CGMCC 1.15725</strain>
    </source>
</reference>
<proteinExistence type="inferred from homology"/>
<evidence type="ECO:0000256" key="1">
    <source>
        <dbReference type="ARBA" id="ARBA00008558"/>
    </source>
</evidence>
<dbReference type="PANTHER" id="PTHR15108">
    <property type="entry name" value="N-ACYLGLUCOSAMINE-2-EPIMERASE"/>
    <property type="match status" value="1"/>
</dbReference>
<dbReference type="InterPro" id="IPR012341">
    <property type="entry name" value="6hp_glycosidase-like_sf"/>
</dbReference>
<dbReference type="SUPFAM" id="SSF48208">
    <property type="entry name" value="Six-hairpin glycosidases"/>
    <property type="match status" value="1"/>
</dbReference>
<evidence type="ECO:0000256" key="2">
    <source>
        <dbReference type="ARBA" id="ARBA00023235"/>
    </source>
</evidence>
<protein>
    <recommendedName>
        <fullName evidence="5">Mannose-6-phosphate isomerase</fullName>
    </recommendedName>
</protein>
<reference evidence="3" key="1">
    <citation type="journal article" date="2014" name="Int. J. Syst. Evol. Microbiol.">
        <title>Complete genome sequence of Corynebacterium casei LMG S-19264T (=DSM 44701T), isolated from a smear-ripened cheese.</title>
        <authorList>
            <consortium name="US DOE Joint Genome Institute (JGI-PGF)"/>
            <person name="Walter F."/>
            <person name="Albersmeier A."/>
            <person name="Kalinowski J."/>
            <person name="Ruckert C."/>
        </authorList>
    </citation>
    <scope>NUCLEOTIDE SEQUENCE</scope>
    <source>
        <strain evidence="3">CGMCC 1.15725</strain>
    </source>
</reference>